<dbReference type="GO" id="GO:0003700">
    <property type="term" value="F:DNA-binding transcription factor activity"/>
    <property type="evidence" value="ECO:0007669"/>
    <property type="project" value="TreeGrafter"/>
</dbReference>
<dbReference type="eggNOG" id="ENOG502RXY1">
    <property type="taxonomic scope" value="Eukaryota"/>
</dbReference>
<evidence type="ECO:0000313" key="7">
    <source>
        <dbReference type="Proteomes" id="UP000087171"/>
    </source>
</evidence>
<dbReference type="Gene3D" id="3.30.1330.80">
    <property type="entry name" value="Hypothetical protein, similar to alpha- acetolactate decarboxylase, domain 2"/>
    <property type="match status" value="1"/>
</dbReference>
<keyword evidence="1" id="KW-0805">Transcription regulation</keyword>
<evidence type="ECO:0000256" key="4">
    <source>
        <dbReference type="ARBA" id="ARBA00023242"/>
    </source>
</evidence>
<dbReference type="AlphaFoldDB" id="A0A1S2XP23"/>
<evidence type="ECO:0000256" key="5">
    <source>
        <dbReference type="SAM" id="MobiDB-lite"/>
    </source>
</evidence>
<proteinExistence type="predicted"/>
<sequence length="269" mass="29307">MTQNEETPSSYSPNSKNESLENKALEFSAPSLANNNENLTMETPPSSRPSSSSVKRPRGRPRGSKNKPKPPVVINIDPSETSMKPILIEIPAGNDVVESLINMAWRHQADISVLRGFGMVSNITLCNPISHSPAFTYQGPFQMISLCGTYVNPNCGRVPSQFITHPACSSFTIYLSGGRGGQVFGGVVGGKVMAAEVVSITATLFKKPKFYRVVTTNGGIKEVAEDETRHVDNNNNVIMSGYSANSSHMNPPSDVNFMHWNHSTRTNNY</sequence>
<keyword evidence="3" id="KW-0804">Transcription</keyword>
<dbReference type="OrthoDB" id="1911285at2759"/>
<dbReference type="Proteomes" id="UP000087171">
    <property type="component" value="Chromosome Ca2"/>
</dbReference>
<feature type="compositionally biased region" description="Low complexity" evidence="5">
    <location>
        <begin position="44"/>
        <end position="54"/>
    </location>
</feature>
<feature type="compositionally biased region" description="Polar residues" evidence="5">
    <location>
        <begin position="1"/>
        <end position="17"/>
    </location>
</feature>
<dbReference type="SUPFAM" id="SSF117856">
    <property type="entry name" value="AF0104/ALDC/Ptd012-like"/>
    <property type="match status" value="1"/>
</dbReference>
<feature type="compositionally biased region" description="Polar residues" evidence="5">
    <location>
        <begin position="31"/>
        <end position="43"/>
    </location>
</feature>
<accession>A0A1S2XP23</accession>
<dbReference type="KEGG" id="cam:101498013"/>
<dbReference type="PROSITE" id="PS51742">
    <property type="entry name" value="PPC"/>
    <property type="match status" value="1"/>
</dbReference>
<dbReference type="InterPro" id="IPR014476">
    <property type="entry name" value="AHL15-29"/>
</dbReference>
<evidence type="ECO:0000259" key="6">
    <source>
        <dbReference type="PROSITE" id="PS51742"/>
    </source>
</evidence>
<dbReference type="GO" id="GO:0003680">
    <property type="term" value="F:minor groove of adenine-thymine-rich DNA binding"/>
    <property type="evidence" value="ECO:0007669"/>
    <property type="project" value="InterPro"/>
</dbReference>
<dbReference type="PANTHER" id="PTHR31100">
    <property type="entry name" value="AT-HOOK MOTIF NUCLEAR-LOCALIZED PROTEIN 15"/>
    <property type="match status" value="1"/>
</dbReference>
<dbReference type="GO" id="GO:0005634">
    <property type="term" value="C:nucleus"/>
    <property type="evidence" value="ECO:0007669"/>
    <property type="project" value="TreeGrafter"/>
</dbReference>
<keyword evidence="4" id="KW-0539">Nucleus</keyword>
<keyword evidence="2" id="KW-0238">DNA-binding</keyword>
<dbReference type="PANTHER" id="PTHR31100:SF63">
    <property type="entry name" value="AT-HOOK MOTIF NUCLEAR-LOCALIZED PROTEIN"/>
    <property type="match status" value="1"/>
</dbReference>
<name>A0A1S2XP23_CICAR</name>
<gene>
    <name evidence="8" type="primary">LOC101498013</name>
</gene>
<organism evidence="7 8">
    <name type="scientific">Cicer arietinum</name>
    <name type="common">Chickpea</name>
    <name type="synonym">Garbanzo</name>
    <dbReference type="NCBI Taxonomy" id="3827"/>
    <lineage>
        <taxon>Eukaryota</taxon>
        <taxon>Viridiplantae</taxon>
        <taxon>Streptophyta</taxon>
        <taxon>Embryophyta</taxon>
        <taxon>Tracheophyta</taxon>
        <taxon>Spermatophyta</taxon>
        <taxon>Magnoliopsida</taxon>
        <taxon>eudicotyledons</taxon>
        <taxon>Gunneridae</taxon>
        <taxon>Pentapetalae</taxon>
        <taxon>rosids</taxon>
        <taxon>fabids</taxon>
        <taxon>Fabales</taxon>
        <taxon>Fabaceae</taxon>
        <taxon>Papilionoideae</taxon>
        <taxon>50 kb inversion clade</taxon>
        <taxon>NPAAA clade</taxon>
        <taxon>Hologalegina</taxon>
        <taxon>IRL clade</taxon>
        <taxon>Cicereae</taxon>
        <taxon>Cicer</taxon>
    </lineage>
</organism>
<feature type="domain" description="PPC" evidence="6">
    <location>
        <begin position="80"/>
        <end position="226"/>
    </location>
</feature>
<feature type="region of interest" description="Disordered" evidence="5">
    <location>
        <begin position="1"/>
        <end position="78"/>
    </location>
</feature>
<dbReference type="PaxDb" id="3827-XP_004491301.1"/>
<evidence type="ECO:0000256" key="3">
    <source>
        <dbReference type="ARBA" id="ARBA00023163"/>
    </source>
</evidence>
<reference evidence="8" key="2">
    <citation type="submission" date="2025-08" db="UniProtKB">
        <authorList>
            <consortium name="RefSeq"/>
        </authorList>
    </citation>
    <scope>IDENTIFICATION</scope>
    <source>
        <tissue evidence="8">Etiolated seedlings</tissue>
    </source>
</reference>
<evidence type="ECO:0000313" key="8">
    <source>
        <dbReference type="RefSeq" id="XP_004491301.1"/>
    </source>
</evidence>
<dbReference type="InterPro" id="IPR005175">
    <property type="entry name" value="PPC_dom"/>
</dbReference>
<dbReference type="STRING" id="3827.A0A1S2XP23"/>
<evidence type="ECO:0000256" key="2">
    <source>
        <dbReference type="ARBA" id="ARBA00023125"/>
    </source>
</evidence>
<reference evidence="7" key="1">
    <citation type="journal article" date="2013" name="Nat. Biotechnol.">
        <title>Draft genome sequence of chickpea (Cicer arietinum) provides a resource for trait improvement.</title>
        <authorList>
            <person name="Varshney R.K."/>
            <person name="Song C."/>
            <person name="Saxena R.K."/>
            <person name="Azam S."/>
            <person name="Yu S."/>
            <person name="Sharpe A.G."/>
            <person name="Cannon S."/>
            <person name="Baek J."/>
            <person name="Rosen B.D."/>
            <person name="Tar'an B."/>
            <person name="Millan T."/>
            <person name="Zhang X."/>
            <person name="Ramsay L.D."/>
            <person name="Iwata A."/>
            <person name="Wang Y."/>
            <person name="Nelson W."/>
            <person name="Farmer A.D."/>
            <person name="Gaur P.M."/>
            <person name="Soderlund C."/>
            <person name="Penmetsa R.V."/>
            <person name="Xu C."/>
            <person name="Bharti A.K."/>
            <person name="He W."/>
            <person name="Winter P."/>
            <person name="Zhao S."/>
            <person name="Hane J.K."/>
            <person name="Carrasquilla-Garcia N."/>
            <person name="Condie J.A."/>
            <person name="Upadhyaya H.D."/>
            <person name="Luo M.C."/>
            <person name="Thudi M."/>
            <person name="Gowda C.L."/>
            <person name="Singh N.P."/>
            <person name="Lichtenzveig J."/>
            <person name="Gali K.K."/>
            <person name="Rubio J."/>
            <person name="Nadarajan N."/>
            <person name="Dolezel J."/>
            <person name="Bansal K.C."/>
            <person name="Xu X."/>
            <person name="Edwards D."/>
            <person name="Zhang G."/>
            <person name="Kahl G."/>
            <person name="Gil J."/>
            <person name="Singh K.B."/>
            <person name="Datta S.K."/>
            <person name="Jackson S.A."/>
            <person name="Wang J."/>
            <person name="Cook D.R."/>
        </authorList>
    </citation>
    <scope>NUCLEOTIDE SEQUENCE [LARGE SCALE GENOMIC DNA]</scope>
    <source>
        <strain evidence="7">cv. CDC Frontier</strain>
    </source>
</reference>
<evidence type="ECO:0000256" key="1">
    <source>
        <dbReference type="ARBA" id="ARBA00023015"/>
    </source>
</evidence>
<dbReference type="GeneID" id="101498013"/>
<keyword evidence="7" id="KW-1185">Reference proteome</keyword>
<dbReference type="RefSeq" id="XP_004491301.1">
    <property type="nucleotide sequence ID" value="XM_004491244.1"/>
</dbReference>
<dbReference type="Pfam" id="PF03479">
    <property type="entry name" value="PCC"/>
    <property type="match status" value="1"/>
</dbReference>
<protein>
    <submittedName>
        <fullName evidence="8">AT-hook motif nuclear-localized protein 28-like</fullName>
    </submittedName>
</protein>
<dbReference type="CDD" id="cd11378">
    <property type="entry name" value="DUF296"/>
    <property type="match status" value="1"/>
</dbReference>
<feature type="compositionally biased region" description="Basic residues" evidence="5">
    <location>
        <begin position="55"/>
        <end position="68"/>
    </location>
</feature>